<reference evidence="2" key="1">
    <citation type="submission" date="2018-09" db="EMBL/GenBank/DDBJ databases">
        <title>whole genome sequence of T. equiperdum IVM-t1 strain.</title>
        <authorList>
            <person name="Suganuma K."/>
        </authorList>
    </citation>
    <scope>NUCLEOTIDE SEQUENCE [LARGE SCALE GENOMIC DNA]</scope>
    <source>
        <strain evidence="2">IVM-t1</strain>
    </source>
</reference>
<organism evidence="2">
    <name type="scientific">Trypanosoma brucei equiperdum</name>
    <dbReference type="NCBI Taxonomy" id="630700"/>
    <lineage>
        <taxon>Eukaryota</taxon>
        <taxon>Discoba</taxon>
        <taxon>Euglenozoa</taxon>
        <taxon>Kinetoplastea</taxon>
        <taxon>Metakinetoplastina</taxon>
        <taxon>Trypanosomatida</taxon>
        <taxon>Trypanosomatidae</taxon>
        <taxon>Trypanosoma</taxon>
    </lineage>
</organism>
<protein>
    <submittedName>
        <fullName evidence="2">Uncharacterized protein</fullName>
    </submittedName>
</protein>
<comment type="caution">
    <text evidence="2">The sequence shown here is derived from an EMBL/GenBank/DDBJ whole genome shotgun (WGS) entry which is preliminary data.</text>
</comment>
<name>A0A3L6KZ64_9TRYP</name>
<dbReference type="EMBL" id="QSBY01000010">
    <property type="protein sequence ID" value="RHW69058.1"/>
    <property type="molecule type" value="Genomic_DNA"/>
</dbReference>
<accession>A0A3L6KZ64</accession>
<sequence length="428" mass="46572">MRSSSAASSTRALTPGKLKQPGSTRGLKSTHSGSEEAVLSDKLLLFLQQSRERTSHNHAARISLLESQYTQSLHGLSGARGSSTLFTEASLNARKGGRHGRDPAGIVDKEIVIEVDMSESEDEVSSQLIETNHRAQQREHAATQSSSVRLTASSCRVTATAAATDLSPQSLSESYGVSPEARTPISPFIEKMRYREVLGAPELPQGPEKRNKTTTHYTATELSLGRAQAGVRANVGRGMVSSLPPCAAARNEVSVSLERAINEARDKHNWSESTTENVMSRGTTTAPPMLPRTNAVTSKVDDELQHSPLFPHEPEIEEFLAWEAAKPAELLKCLRAGFSNHCPIATAYAVCAPRSIGSLCSATVNRMSRVKQRDRHFDRTQLPRDSLSGSHLTWTAMRDCYCNGGLQRQLFQKCEVIAVTASPCRLTP</sequence>
<feature type="region of interest" description="Disordered" evidence="1">
    <location>
        <begin position="267"/>
        <end position="291"/>
    </location>
</feature>
<dbReference type="Proteomes" id="UP000266743">
    <property type="component" value="Chromosome 10"/>
</dbReference>
<gene>
    <name evidence="2" type="ORF">DPX39_100166700</name>
</gene>
<feature type="compositionally biased region" description="Polar residues" evidence="1">
    <location>
        <begin position="271"/>
        <end position="286"/>
    </location>
</feature>
<dbReference type="AlphaFoldDB" id="A0A3L6KZ64"/>
<feature type="compositionally biased region" description="Polar residues" evidence="1">
    <location>
        <begin position="21"/>
        <end position="32"/>
    </location>
</feature>
<feature type="region of interest" description="Disordered" evidence="1">
    <location>
        <begin position="1"/>
        <end position="34"/>
    </location>
</feature>
<proteinExistence type="predicted"/>
<evidence type="ECO:0000313" key="2">
    <source>
        <dbReference type="EMBL" id="RHW69058.1"/>
    </source>
</evidence>
<evidence type="ECO:0000256" key="1">
    <source>
        <dbReference type="SAM" id="MobiDB-lite"/>
    </source>
</evidence>